<feature type="transmembrane region" description="Helical" evidence="1">
    <location>
        <begin position="114"/>
        <end position="136"/>
    </location>
</feature>
<reference evidence="2" key="2">
    <citation type="submission" date="2020-08" db="EMBL/GenBank/DDBJ databases">
        <authorList>
            <person name="Chen M."/>
            <person name="Teng W."/>
            <person name="Zhao L."/>
            <person name="Hu C."/>
            <person name="Zhou Y."/>
            <person name="Han B."/>
            <person name="Song L."/>
            <person name="Shu W."/>
        </authorList>
    </citation>
    <scope>NUCLEOTIDE SEQUENCE</scope>
    <source>
        <strain evidence="2">FACHB-1375</strain>
    </source>
</reference>
<comment type="caution">
    <text evidence="2">The sequence shown here is derived from an EMBL/GenBank/DDBJ whole genome shotgun (WGS) entry which is preliminary data.</text>
</comment>
<gene>
    <name evidence="2" type="ORF">H6G03_16105</name>
</gene>
<protein>
    <submittedName>
        <fullName evidence="2">Uncharacterized protein</fullName>
    </submittedName>
</protein>
<name>A0A926ZGU5_9CYAN</name>
<organism evidence="2 3">
    <name type="scientific">Aerosakkonema funiforme FACHB-1375</name>
    <dbReference type="NCBI Taxonomy" id="2949571"/>
    <lineage>
        <taxon>Bacteria</taxon>
        <taxon>Bacillati</taxon>
        <taxon>Cyanobacteriota</taxon>
        <taxon>Cyanophyceae</taxon>
        <taxon>Oscillatoriophycideae</taxon>
        <taxon>Aerosakkonematales</taxon>
        <taxon>Aerosakkonemataceae</taxon>
        <taxon>Aerosakkonema</taxon>
    </lineage>
</organism>
<feature type="transmembrane region" description="Helical" evidence="1">
    <location>
        <begin position="145"/>
        <end position="163"/>
    </location>
</feature>
<sequence length="587" mass="65955">MQKIRSLIYSLSQGNPKVFGVILISAFFVTLARILAPIEMNWDEAVQLEAAHRLVKGLGLTSTFFPPPYAPVQIPSNLNQAAIPQYLTWWPPGFSLLVASLLFIGIPLATSLKIIYGISTILGWFAWGIIASNCLAKPIKIGSKILHVQLFIAGILPIFYTPAWNGTDLFLWAGLPFVVLFLFKSANQKPLFYVAVAGSIFGALVFIRYSSLFIAIAAFFILLLLNYPRLLAFIKTYSIFLGSSLFFILPLAIYNKLAGSNKPTISLYNNPTDLSTIPGLPEFVNFKGSFAGLSSTIINILKSASTISQLSGLPIQPLINSWQSHRAIILIFGTFCLILVFLLPWLVFRKNQQTPLAERQRDISLSLSLVPVSLVILLLASNFAQDYDFIGTPRYYIPVFLPTIFIAYELATKQPKNADRLIKTGFLIFISIFLAYNLIYRPFFIPGRRFQLAKTILGSYLMYRYDYQYPSNKVITLYDDTSAALRKLQAENPKALFFVQDYVFYVYDGHEGLRTIPVSDFWKRAYVEKSVKIFWAIGHPKCPAICPALSPQPIKQLSSQPNLKTVYKSAQEKTKILVSDLPNGYKF</sequence>
<evidence type="ECO:0000313" key="2">
    <source>
        <dbReference type="EMBL" id="MBD2182603.1"/>
    </source>
</evidence>
<evidence type="ECO:0000313" key="3">
    <source>
        <dbReference type="Proteomes" id="UP000641646"/>
    </source>
</evidence>
<feature type="transmembrane region" description="Helical" evidence="1">
    <location>
        <begin position="230"/>
        <end position="254"/>
    </location>
</feature>
<proteinExistence type="predicted"/>
<keyword evidence="1" id="KW-0812">Transmembrane</keyword>
<dbReference type="RefSeq" id="WP_190465488.1">
    <property type="nucleotide sequence ID" value="NZ_JACJPW010000039.1"/>
</dbReference>
<keyword evidence="1" id="KW-0472">Membrane</keyword>
<feature type="transmembrane region" description="Helical" evidence="1">
    <location>
        <begin position="169"/>
        <end position="186"/>
    </location>
</feature>
<feature type="transmembrane region" description="Helical" evidence="1">
    <location>
        <begin position="86"/>
        <end position="108"/>
    </location>
</feature>
<dbReference type="EMBL" id="JACJPW010000039">
    <property type="protein sequence ID" value="MBD2182603.1"/>
    <property type="molecule type" value="Genomic_DNA"/>
</dbReference>
<evidence type="ECO:0000256" key="1">
    <source>
        <dbReference type="SAM" id="Phobius"/>
    </source>
</evidence>
<keyword evidence="1" id="KW-1133">Transmembrane helix</keyword>
<dbReference type="Proteomes" id="UP000641646">
    <property type="component" value="Unassembled WGS sequence"/>
</dbReference>
<feature type="transmembrane region" description="Helical" evidence="1">
    <location>
        <begin position="424"/>
        <end position="444"/>
    </location>
</feature>
<dbReference type="AlphaFoldDB" id="A0A926ZGU5"/>
<reference evidence="2" key="1">
    <citation type="journal article" date="2015" name="ISME J.">
        <title>Draft Genome Sequence of Streptomyces incarnatus NRRL8089, which Produces the Nucleoside Antibiotic Sinefungin.</title>
        <authorList>
            <person name="Oshima K."/>
            <person name="Hattori M."/>
            <person name="Shimizu H."/>
            <person name="Fukuda K."/>
            <person name="Nemoto M."/>
            <person name="Inagaki K."/>
            <person name="Tamura T."/>
        </authorList>
    </citation>
    <scope>NUCLEOTIDE SEQUENCE</scope>
    <source>
        <strain evidence="2">FACHB-1375</strain>
    </source>
</reference>
<feature type="transmembrane region" description="Helical" evidence="1">
    <location>
        <begin position="395"/>
        <end position="412"/>
    </location>
</feature>
<accession>A0A926ZGU5</accession>
<feature type="transmembrane region" description="Helical" evidence="1">
    <location>
        <begin position="363"/>
        <end position="383"/>
    </location>
</feature>
<keyword evidence="3" id="KW-1185">Reference proteome</keyword>
<feature type="transmembrane region" description="Helical" evidence="1">
    <location>
        <begin position="191"/>
        <end position="224"/>
    </location>
</feature>
<feature type="transmembrane region" description="Helical" evidence="1">
    <location>
        <begin position="327"/>
        <end position="348"/>
    </location>
</feature>